<evidence type="ECO:0008006" key="17">
    <source>
        <dbReference type="Google" id="ProtNLM"/>
    </source>
</evidence>
<evidence type="ECO:0000256" key="3">
    <source>
        <dbReference type="ARBA" id="ARBA00022694"/>
    </source>
</evidence>
<dbReference type="SUPFAM" id="SSF81891">
    <property type="entry name" value="Poly A polymerase C-terminal region-like"/>
    <property type="match status" value="1"/>
</dbReference>
<evidence type="ECO:0000256" key="7">
    <source>
        <dbReference type="ARBA" id="ARBA00022800"/>
    </source>
</evidence>
<keyword evidence="6" id="KW-0547">Nucleotide-binding</keyword>
<reference evidence="15" key="1">
    <citation type="journal article" date="2021" name="PeerJ">
        <title>Extensive microbial diversity within the chicken gut microbiome revealed by metagenomics and culture.</title>
        <authorList>
            <person name="Gilroy R."/>
            <person name="Ravi A."/>
            <person name="Getino M."/>
            <person name="Pursley I."/>
            <person name="Horton D.L."/>
            <person name="Alikhan N.F."/>
            <person name="Baker D."/>
            <person name="Gharbi K."/>
            <person name="Hall N."/>
            <person name="Watson M."/>
            <person name="Adriaenssens E.M."/>
            <person name="Foster-Nyarko E."/>
            <person name="Jarju S."/>
            <person name="Secka A."/>
            <person name="Antonio M."/>
            <person name="Oren A."/>
            <person name="Chaudhuri R.R."/>
            <person name="La Ragione R."/>
            <person name="Hildebrand F."/>
            <person name="Pallen M.J."/>
        </authorList>
    </citation>
    <scope>NUCLEOTIDE SEQUENCE</scope>
    <source>
        <strain evidence="15">ChiGjej1B1-14440</strain>
    </source>
</reference>
<dbReference type="InterPro" id="IPR043519">
    <property type="entry name" value="NT_sf"/>
</dbReference>
<dbReference type="InterPro" id="IPR006674">
    <property type="entry name" value="HD_domain"/>
</dbReference>
<comment type="cofactor">
    <cofactor evidence="1">
        <name>Mg(2+)</name>
        <dbReference type="ChEBI" id="CHEBI:18420"/>
    </cofactor>
</comment>
<dbReference type="Gene3D" id="1.10.3090.10">
    <property type="entry name" value="cca-adding enzyme, domain 2"/>
    <property type="match status" value="2"/>
</dbReference>
<dbReference type="InterPro" id="IPR032828">
    <property type="entry name" value="PolyA_RNA-bd"/>
</dbReference>
<evidence type="ECO:0000313" key="16">
    <source>
        <dbReference type="Proteomes" id="UP000886724"/>
    </source>
</evidence>
<evidence type="ECO:0000313" key="15">
    <source>
        <dbReference type="EMBL" id="HIX81070.1"/>
    </source>
</evidence>
<keyword evidence="3" id="KW-0819">tRNA processing</keyword>
<evidence type="ECO:0000259" key="14">
    <source>
        <dbReference type="Pfam" id="PF12627"/>
    </source>
</evidence>
<evidence type="ECO:0000256" key="9">
    <source>
        <dbReference type="ARBA" id="ARBA00022842"/>
    </source>
</evidence>
<dbReference type="SUPFAM" id="SSF81301">
    <property type="entry name" value="Nucleotidyltransferase"/>
    <property type="match status" value="1"/>
</dbReference>
<dbReference type="GO" id="GO:0008033">
    <property type="term" value="P:tRNA processing"/>
    <property type="evidence" value="ECO:0007669"/>
    <property type="project" value="UniProtKB-KW"/>
</dbReference>
<dbReference type="EMBL" id="DXET01000088">
    <property type="protein sequence ID" value="HIX81070.1"/>
    <property type="molecule type" value="Genomic_DNA"/>
</dbReference>
<evidence type="ECO:0000256" key="1">
    <source>
        <dbReference type="ARBA" id="ARBA00001946"/>
    </source>
</evidence>
<dbReference type="Pfam" id="PF12627">
    <property type="entry name" value="PolyA_pol_RNAbd"/>
    <property type="match status" value="1"/>
</dbReference>
<gene>
    <name evidence="15" type="ORF">H9980_03735</name>
</gene>
<evidence type="ECO:0000256" key="11">
    <source>
        <dbReference type="RuleBase" id="RU003953"/>
    </source>
</evidence>
<dbReference type="Proteomes" id="UP000886724">
    <property type="component" value="Unassembled WGS sequence"/>
</dbReference>
<dbReference type="PANTHER" id="PTHR47545:SF1">
    <property type="entry name" value="MULTIFUNCTIONAL CCA PROTEIN"/>
    <property type="match status" value="1"/>
</dbReference>
<evidence type="ECO:0000259" key="13">
    <source>
        <dbReference type="Pfam" id="PF01966"/>
    </source>
</evidence>
<dbReference type="Pfam" id="PF01743">
    <property type="entry name" value="PolyA_pol"/>
    <property type="match status" value="1"/>
</dbReference>
<keyword evidence="2 11" id="KW-0808">Transferase</keyword>
<keyword evidence="4" id="KW-0548">Nucleotidyltransferase</keyword>
<dbReference type="GO" id="GO:0005524">
    <property type="term" value="F:ATP binding"/>
    <property type="evidence" value="ECO:0007669"/>
    <property type="project" value="UniProtKB-KW"/>
</dbReference>
<feature type="domain" description="HD" evidence="13">
    <location>
        <begin position="254"/>
        <end position="339"/>
    </location>
</feature>
<evidence type="ECO:0000256" key="2">
    <source>
        <dbReference type="ARBA" id="ARBA00022679"/>
    </source>
</evidence>
<reference evidence="15" key="2">
    <citation type="submission" date="2021-04" db="EMBL/GenBank/DDBJ databases">
        <authorList>
            <person name="Gilroy R."/>
        </authorList>
    </citation>
    <scope>NUCLEOTIDE SEQUENCE</scope>
    <source>
        <strain evidence="15">ChiGjej1B1-14440</strain>
    </source>
</reference>
<dbReference type="GO" id="GO:0003723">
    <property type="term" value="F:RNA binding"/>
    <property type="evidence" value="ECO:0007669"/>
    <property type="project" value="UniProtKB-KW"/>
</dbReference>
<dbReference type="GO" id="GO:0046872">
    <property type="term" value="F:metal ion binding"/>
    <property type="evidence" value="ECO:0007669"/>
    <property type="project" value="UniProtKB-KW"/>
</dbReference>
<dbReference type="Pfam" id="PF01966">
    <property type="entry name" value="HD"/>
    <property type="match status" value="1"/>
</dbReference>
<dbReference type="CDD" id="cd05398">
    <property type="entry name" value="NT_ClassII-CCAase"/>
    <property type="match status" value="1"/>
</dbReference>
<sequence>MKNKYQFEALVNQIFKDIDCLGGRVFLVGGIVRDMLMYGHVDYHDVDVEIYDLNIDDLQQILGKYGKVNLVGKSFGILKLDKLPNYDFALPRIERKNGLGHQGFEVTVNEHLDLKTASSRRDFTINAIMYEVKTGKIYDFYHGIDDINKRTIRMVNASSFAEDPLRVLRAAQFASRFDYYIDPNTKAICKKMVQEKLLDTLSNERIFQEYNKLLLSMRPSIGLTFLKEIKALWPCLDILSSTMQRLDFHPEGDVWKHTLLVTDLAALCRHKTSNPLGFMWSALLHDIGKPEVTTPEGRAPLHNESGVKIFDSQVTCYIPDKKLQRYIRTMIYYHMHLMNMVRNGARDYGYFKILKGINGIVPVDDLILITKCDKLGRYKDEHENINRFDYVMKEKMARLGKEAKEPVINGNDLKGLGIEPSSKYKEILEWAYDQQLKGHDRVAILKMLKGR</sequence>
<dbReference type="GO" id="GO:0016779">
    <property type="term" value="F:nucleotidyltransferase activity"/>
    <property type="evidence" value="ECO:0007669"/>
    <property type="project" value="UniProtKB-KW"/>
</dbReference>
<keyword evidence="8" id="KW-0067">ATP-binding</keyword>
<evidence type="ECO:0000259" key="12">
    <source>
        <dbReference type="Pfam" id="PF01743"/>
    </source>
</evidence>
<dbReference type="InterPro" id="IPR002646">
    <property type="entry name" value="PolA_pol_head_dom"/>
</dbReference>
<name>A0A9D2BLF8_9FIRM</name>
<proteinExistence type="inferred from homology"/>
<dbReference type="InterPro" id="IPR003607">
    <property type="entry name" value="HD/PDEase_dom"/>
</dbReference>
<dbReference type="Gene3D" id="3.30.460.10">
    <property type="entry name" value="Beta Polymerase, domain 2"/>
    <property type="match status" value="1"/>
</dbReference>
<accession>A0A9D2BLF8</accession>
<protein>
    <recommendedName>
        <fullName evidence="17">HD domain-containing protein</fullName>
    </recommendedName>
</protein>
<evidence type="ECO:0000256" key="5">
    <source>
        <dbReference type="ARBA" id="ARBA00022723"/>
    </source>
</evidence>
<dbReference type="PANTHER" id="PTHR47545">
    <property type="entry name" value="MULTIFUNCTIONAL CCA PROTEIN"/>
    <property type="match status" value="1"/>
</dbReference>
<keyword evidence="10 11" id="KW-0694">RNA-binding</keyword>
<feature type="domain" description="Poly A polymerase head" evidence="12">
    <location>
        <begin position="25"/>
        <end position="153"/>
    </location>
</feature>
<evidence type="ECO:0000256" key="4">
    <source>
        <dbReference type="ARBA" id="ARBA00022695"/>
    </source>
</evidence>
<evidence type="ECO:0000256" key="8">
    <source>
        <dbReference type="ARBA" id="ARBA00022840"/>
    </source>
</evidence>
<dbReference type="GO" id="GO:0042245">
    <property type="term" value="P:RNA repair"/>
    <property type="evidence" value="ECO:0007669"/>
    <property type="project" value="UniProtKB-KW"/>
</dbReference>
<evidence type="ECO:0000256" key="10">
    <source>
        <dbReference type="ARBA" id="ARBA00022884"/>
    </source>
</evidence>
<keyword evidence="9" id="KW-0460">Magnesium</keyword>
<evidence type="ECO:0000256" key="6">
    <source>
        <dbReference type="ARBA" id="ARBA00022741"/>
    </source>
</evidence>
<feature type="domain" description="tRNA nucleotidyltransferase/poly(A) polymerase RNA and SrmB- binding" evidence="14">
    <location>
        <begin position="181"/>
        <end position="231"/>
    </location>
</feature>
<organism evidence="15 16">
    <name type="scientific">Candidatus Erysipelatoclostridium merdavium</name>
    <dbReference type="NCBI Taxonomy" id="2838566"/>
    <lineage>
        <taxon>Bacteria</taxon>
        <taxon>Bacillati</taxon>
        <taxon>Bacillota</taxon>
        <taxon>Erysipelotrichia</taxon>
        <taxon>Erysipelotrichales</taxon>
        <taxon>Erysipelotrichales incertae sedis</taxon>
    </lineage>
</organism>
<comment type="caution">
    <text evidence="15">The sequence shown here is derived from an EMBL/GenBank/DDBJ whole genome shotgun (WGS) entry which is preliminary data.</text>
</comment>
<comment type="similarity">
    <text evidence="11">Belongs to the tRNA nucleotidyltransferase/poly(A) polymerase family.</text>
</comment>
<dbReference type="InterPro" id="IPR050124">
    <property type="entry name" value="tRNA_CCA-adding_enzyme"/>
</dbReference>
<dbReference type="AlphaFoldDB" id="A0A9D2BLF8"/>
<keyword evidence="7" id="KW-0692">RNA repair</keyword>
<keyword evidence="5" id="KW-0479">Metal-binding</keyword>
<dbReference type="CDD" id="cd00077">
    <property type="entry name" value="HDc"/>
    <property type="match status" value="1"/>
</dbReference>